<sequence>MVFPFSVRLVGSLFGGSGVIALCVCVFLVVRLSRELVGCWGWWWVIGFLREPPPPPPAPTDQPSERVSGVENPVRSPATATAAAAADLT</sequence>
<reference evidence="3 4" key="1">
    <citation type="submission" date="2013-12" db="EMBL/GenBank/DDBJ databases">
        <title>Draft genome of the parsitic nematode Ancylostoma duodenale.</title>
        <authorList>
            <person name="Mitreva M."/>
        </authorList>
    </citation>
    <scope>NUCLEOTIDE SEQUENCE [LARGE SCALE GENOMIC DNA]</scope>
    <source>
        <strain evidence="3 4">Zhejiang</strain>
    </source>
</reference>
<feature type="compositionally biased region" description="Low complexity" evidence="1">
    <location>
        <begin position="78"/>
        <end position="89"/>
    </location>
</feature>
<evidence type="ECO:0000256" key="1">
    <source>
        <dbReference type="SAM" id="MobiDB-lite"/>
    </source>
</evidence>
<evidence type="ECO:0000256" key="2">
    <source>
        <dbReference type="SAM" id="Phobius"/>
    </source>
</evidence>
<dbReference type="AlphaFoldDB" id="A0A0C2GJT2"/>
<dbReference type="Proteomes" id="UP000054047">
    <property type="component" value="Unassembled WGS sequence"/>
</dbReference>
<organism evidence="3 4">
    <name type="scientific">Ancylostoma duodenale</name>
    <dbReference type="NCBI Taxonomy" id="51022"/>
    <lineage>
        <taxon>Eukaryota</taxon>
        <taxon>Metazoa</taxon>
        <taxon>Ecdysozoa</taxon>
        <taxon>Nematoda</taxon>
        <taxon>Chromadorea</taxon>
        <taxon>Rhabditida</taxon>
        <taxon>Rhabditina</taxon>
        <taxon>Rhabditomorpha</taxon>
        <taxon>Strongyloidea</taxon>
        <taxon>Ancylostomatidae</taxon>
        <taxon>Ancylostomatinae</taxon>
        <taxon>Ancylostoma</taxon>
    </lineage>
</organism>
<keyword evidence="2" id="KW-0812">Transmembrane</keyword>
<accession>A0A0C2GJT2</accession>
<feature type="transmembrane region" description="Helical" evidence="2">
    <location>
        <begin position="12"/>
        <end position="30"/>
    </location>
</feature>
<keyword evidence="2" id="KW-0472">Membrane</keyword>
<keyword evidence="4" id="KW-1185">Reference proteome</keyword>
<name>A0A0C2GJT2_9BILA</name>
<evidence type="ECO:0000313" key="4">
    <source>
        <dbReference type="Proteomes" id="UP000054047"/>
    </source>
</evidence>
<gene>
    <name evidence="3" type="ORF">ANCDUO_10647</name>
</gene>
<feature type="region of interest" description="Disordered" evidence="1">
    <location>
        <begin position="54"/>
        <end position="89"/>
    </location>
</feature>
<protein>
    <submittedName>
        <fullName evidence="3">Uncharacterized protein</fullName>
    </submittedName>
</protein>
<evidence type="ECO:0000313" key="3">
    <source>
        <dbReference type="EMBL" id="KIH59134.1"/>
    </source>
</evidence>
<proteinExistence type="predicted"/>
<keyword evidence="2" id="KW-1133">Transmembrane helix</keyword>
<dbReference type="EMBL" id="KN732296">
    <property type="protein sequence ID" value="KIH59134.1"/>
    <property type="molecule type" value="Genomic_DNA"/>
</dbReference>